<keyword evidence="5 11" id="KW-0132">Cell division</keyword>
<keyword evidence="6 11" id="KW-0159">Chromosome partition</keyword>
<dbReference type="Proteomes" id="UP000235881">
    <property type="component" value="Unassembled WGS sequence"/>
</dbReference>
<dbReference type="SUPFAM" id="SSF47823">
    <property type="entry name" value="lambda integrase-like, N-terminal domain"/>
    <property type="match status" value="1"/>
</dbReference>
<dbReference type="GO" id="GO:0003677">
    <property type="term" value="F:DNA binding"/>
    <property type="evidence" value="ECO:0007669"/>
    <property type="project" value="UniProtKB-UniRule"/>
</dbReference>
<keyword evidence="8 11" id="KW-0238">DNA-binding</keyword>
<dbReference type="InterPro" id="IPR010998">
    <property type="entry name" value="Integrase_recombinase_N"/>
</dbReference>
<accession>A0A8E2QC96</accession>
<comment type="function">
    <text evidence="11">Site-specific tyrosine recombinase, which acts by catalyzing the cutting and rejoining of the recombining DNA molecules. The XerC-XerD complex is essential to convert dimers of the bacterial chromosome into monomers to permit their segregation at cell division. It also contributes to the segregational stability of plasmids.</text>
</comment>
<evidence type="ECO:0000256" key="8">
    <source>
        <dbReference type="ARBA" id="ARBA00023125"/>
    </source>
</evidence>
<comment type="caution">
    <text evidence="14">The sequence shown here is derived from an EMBL/GenBank/DDBJ whole genome shotgun (WGS) entry which is preliminary data.</text>
</comment>
<evidence type="ECO:0000256" key="1">
    <source>
        <dbReference type="ARBA" id="ARBA00004496"/>
    </source>
</evidence>
<evidence type="ECO:0000256" key="6">
    <source>
        <dbReference type="ARBA" id="ARBA00022829"/>
    </source>
</evidence>
<evidence type="ECO:0000256" key="4">
    <source>
        <dbReference type="ARBA" id="ARBA00022490"/>
    </source>
</evidence>
<evidence type="ECO:0000259" key="12">
    <source>
        <dbReference type="PROSITE" id="PS51898"/>
    </source>
</evidence>
<dbReference type="GO" id="GO:0005840">
    <property type="term" value="C:ribosome"/>
    <property type="evidence" value="ECO:0007669"/>
    <property type="project" value="InterPro"/>
</dbReference>
<dbReference type="InterPro" id="IPR011931">
    <property type="entry name" value="Recomb_XerC"/>
</dbReference>
<feature type="active site" evidence="11">
    <location>
        <position position="263"/>
    </location>
</feature>
<dbReference type="InterPro" id="IPR013762">
    <property type="entry name" value="Integrase-like_cat_sf"/>
</dbReference>
<dbReference type="InterPro" id="IPR002104">
    <property type="entry name" value="Integrase_catalytic"/>
</dbReference>
<dbReference type="EMBL" id="POUK01000005">
    <property type="protein sequence ID" value="PNF75721.1"/>
    <property type="molecule type" value="Genomic_DNA"/>
</dbReference>
<feature type="active site" evidence="11">
    <location>
        <position position="170"/>
    </location>
</feature>
<dbReference type="InterPro" id="IPR050090">
    <property type="entry name" value="Tyrosine_recombinase_XerCD"/>
</dbReference>
<dbReference type="InterPro" id="IPR023009">
    <property type="entry name" value="Tyrosine_recombinase_XerC/XerD"/>
</dbReference>
<proteinExistence type="inferred from homology"/>
<dbReference type="SUPFAM" id="SSF56349">
    <property type="entry name" value="DNA breaking-rejoining enzymes"/>
    <property type="match status" value="1"/>
</dbReference>
<evidence type="ECO:0000313" key="15">
    <source>
        <dbReference type="Proteomes" id="UP000235881"/>
    </source>
</evidence>
<dbReference type="InterPro" id="IPR018254">
    <property type="entry name" value="Ribosomal_uL29_CS"/>
</dbReference>
<dbReference type="InterPro" id="IPR011010">
    <property type="entry name" value="DNA_brk_join_enz"/>
</dbReference>
<dbReference type="GO" id="GO:0006313">
    <property type="term" value="P:DNA transposition"/>
    <property type="evidence" value="ECO:0007669"/>
    <property type="project" value="UniProtKB-UniRule"/>
</dbReference>
<evidence type="ECO:0000256" key="2">
    <source>
        <dbReference type="ARBA" id="ARBA00006657"/>
    </source>
</evidence>
<keyword evidence="9 11" id="KW-0233">DNA recombination</keyword>
<evidence type="ECO:0000313" key="14">
    <source>
        <dbReference type="EMBL" id="PNF75721.1"/>
    </source>
</evidence>
<feature type="active site" description="O-(3'-phospho-DNA)-tyrosine intermediate" evidence="11">
    <location>
        <position position="272"/>
    </location>
</feature>
<gene>
    <name evidence="11 14" type="primary">xerC</name>
    <name evidence="14" type="ORF">CXK95_14055</name>
</gene>
<evidence type="ECO:0000256" key="3">
    <source>
        <dbReference type="ARBA" id="ARBA00015804"/>
    </source>
</evidence>
<dbReference type="InterPro" id="IPR044068">
    <property type="entry name" value="CB"/>
</dbReference>
<keyword evidence="10 11" id="KW-0131">Cell cycle</keyword>
<feature type="active site" evidence="11">
    <location>
        <position position="240"/>
    </location>
</feature>
<dbReference type="PANTHER" id="PTHR30349:SF81">
    <property type="entry name" value="TYROSINE RECOMBINASE XERC"/>
    <property type="match status" value="1"/>
</dbReference>
<dbReference type="GO" id="GO:0006412">
    <property type="term" value="P:translation"/>
    <property type="evidence" value="ECO:0007669"/>
    <property type="project" value="InterPro"/>
</dbReference>
<dbReference type="PROSITE" id="PS00579">
    <property type="entry name" value="RIBOSOMAL_L29"/>
    <property type="match status" value="1"/>
</dbReference>
<comment type="subcellular location">
    <subcellularLocation>
        <location evidence="1 11">Cytoplasm</location>
    </subcellularLocation>
</comment>
<dbReference type="CDD" id="cd00798">
    <property type="entry name" value="INT_XerDC_C"/>
    <property type="match status" value="1"/>
</dbReference>
<name>A0A8E2QC96_9GAMM</name>
<dbReference type="Gene3D" id="1.10.150.130">
    <property type="match status" value="1"/>
</dbReference>
<organism evidence="14 15">
    <name type="scientific">Stutzerimonas degradans</name>
    <dbReference type="NCBI Taxonomy" id="2968968"/>
    <lineage>
        <taxon>Bacteria</taxon>
        <taxon>Pseudomonadati</taxon>
        <taxon>Pseudomonadota</taxon>
        <taxon>Gammaproteobacteria</taxon>
        <taxon>Pseudomonadales</taxon>
        <taxon>Pseudomonadaceae</taxon>
        <taxon>Stutzerimonas</taxon>
    </lineage>
</organism>
<dbReference type="PROSITE" id="PS51898">
    <property type="entry name" value="TYR_RECOMBINASE"/>
    <property type="match status" value="1"/>
</dbReference>
<reference evidence="14 15" key="1">
    <citation type="submission" date="2018-01" db="EMBL/GenBank/DDBJ databases">
        <title>Denitrification phenotypes of diverse strains of Pseudomonas stutzeri.</title>
        <authorList>
            <person name="Milligan D.A."/>
            <person name="Bergaust L."/>
            <person name="Bakken L.R."/>
            <person name="Frostegard A."/>
        </authorList>
    </citation>
    <scope>NUCLEOTIDE SEQUENCE [LARGE SCALE GENOMIC DNA]</scope>
    <source>
        <strain evidence="14 15">DSM 50238</strain>
    </source>
</reference>
<dbReference type="RefSeq" id="WP_102829032.1">
    <property type="nucleotide sequence ID" value="NZ_CP065721.1"/>
</dbReference>
<feature type="domain" description="Core-binding (CB)" evidence="13">
    <location>
        <begin position="1"/>
        <end position="85"/>
    </location>
</feature>
<evidence type="ECO:0000256" key="10">
    <source>
        <dbReference type="ARBA" id="ARBA00023306"/>
    </source>
</evidence>
<feature type="active site" evidence="11">
    <location>
        <position position="237"/>
    </location>
</feature>
<keyword evidence="7 11" id="KW-0229">DNA integration</keyword>
<dbReference type="PANTHER" id="PTHR30349">
    <property type="entry name" value="PHAGE INTEGRASE-RELATED"/>
    <property type="match status" value="1"/>
</dbReference>
<dbReference type="GO" id="GO:0009037">
    <property type="term" value="F:tyrosine-based site-specific recombinase activity"/>
    <property type="evidence" value="ECO:0007669"/>
    <property type="project" value="UniProtKB-UniRule"/>
</dbReference>
<dbReference type="GO" id="GO:0051301">
    <property type="term" value="P:cell division"/>
    <property type="evidence" value="ECO:0007669"/>
    <property type="project" value="UniProtKB-UniRule"/>
</dbReference>
<evidence type="ECO:0000259" key="13">
    <source>
        <dbReference type="PROSITE" id="PS51900"/>
    </source>
</evidence>
<evidence type="ECO:0000256" key="5">
    <source>
        <dbReference type="ARBA" id="ARBA00022618"/>
    </source>
</evidence>
<dbReference type="NCBIfam" id="NF001399">
    <property type="entry name" value="PRK00283.1"/>
    <property type="match status" value="1"/>
</dbReference>
<evidence type="ECO:0000256" key="9">
    <source>
        <dbReference type="ARBA" id="ARBA00023172"/>
    </source>
</evidence>
<keyword evidence="4 11" id="KW-0963">Cytoplasm</keyword>
<evidence type="ECO:0000256" key="11">
    <source>
        <dbReference type="HAMAP-Rule" id="MF_01808"/>
    </source>
</evidence>
<comment type="similarity">
    <text evidence="2 11">Belongs to the 'phage' integrase family. XerC subfamily.</text>
</comment>
<evidence type="ECO:0000256" key="7">
    <source>
        <dbReference type="ARBA" id="ARBA00022908"/>
    </source>
</evidence>
<sequence length="299" mass="33789">MQTDLDRYLQHLHSERQMSPHTLDGYRRDLARVLAFCERQSVQQWAALRGQQVRQLIAELHRQGLSSRSLARLLSSLRGLYRYLNQEGLCAHDPASGVSAPKGEKRLPRLLDTDRAMQLLDGAVEDDFLARRDQAMLELFYSSGLRLSELVGLNLDQLDLAAGLVRVIGKGNKERELPVGRQAREALRAWLPLRALANPADGAVFIGQQGRRLGQRAVHKRVQAAGARELGQHLHPHMLRHSFASHLLESSQDLRSVQELLGHADIGTTQIYTHLDFQHLAKVYDQAHPRARRKQDSES</sequence>
<dbReference type="GO" id="GO:0005737">
    <property type="term" value="C:cytoplasm"/>
    <property type="evidence" value="ECO:0007669"/>
    <property type="project" value="UniProtKB-SubCell"/>
</dbReference>
<dbReference type="InterPro" id="IPR004107">
    <property type="entry name" value="Integrase_SAM-like_N"/>
</dbReference>
<dbReference type="HAMAP" id="MF_01808">
    <property type="entry name" value="Recomb_XerC_XerD"/>
    <property type="match status" value="1"/>
</dbReference>
<dbReference type="PROSITE" id="PS51900">
    <property type="entry name" value="CB"/>
    <property type="match status" value="1"/>
</dbReference>
<keyword evidence="15" id="KW-1185">Reference proteome</keyword>
<dbReference type="GO" id="GO:0007059">
    <property type="term" value="P:chromosome segregation"/>
    <property type="evidence" value="ECO:0007669"/>
    <property type="project" value="UniProtKB-UniRule"/>
</dbReference>
<dbReference type="Pfam" id="PF00589">
    <property type="entry name" value="Phage_integrase"/>
    <property type="match status" value="1"/>
</dbReference>
<dbReference type="Pfam" id="PF02899">
    <property type="entry name" value="Phage_int_SAM_1"/>
    <property type="match status" value="1"/>
</dbReference>
<dbReference type="AlphaFoldDB" id="A0A8E2QC96"/>
<feature type="active site" evidence="11">
    <location>
        <position position="146"/>
    </location>
</feature>
<dbReference type="NCBIfam" id="TIGR02224">
    <property type="entry name" value="recomb_XerC"/>
    <property type="match status" value="1"/>
</dbReference>
<feature type="domain" description="Tyr recombinase" evidence="12">
    <location>
        <begin position="106"/>
        <end position="285"/>
    </location>
</feature>
<dbReference type="Gene3D" id="1.10.443.10">
    <property type="entry name" value="Intergrase catalytic core"/>
    <property type="match status" value="1"/>
</dbReference>
<protein>
    <recommendedName>
        <fullName evidence="3 11">Tyrosine recombinase XerC</fullName>
    </recommendedName>
</protein>
<comment type="subunit">
    <text evidence="11">Forms a cyclic heterotetrameric complex composed of two molecules of XerC and two molecules of XerD.</text>
</comment>
<dbReference type="GO" id="GO:0003735">
    <property type="term" value="F:structural constituent of ribosome"/>
    <property type="evidence" value="ECO:0007669"/>
    <property type="project" value="InterPro"/>
</dbReference>